<dbReference type="InterPro" id="IPR029058">
    <property type="entry name" value="AB_hydrolase_fold"/>
</dbReference>
<organism evidence="2 3">
    <name type="scientific">Arachis duranensis</name>
    <name type="common">Wild peanut</name>
    <dbReference type="NCBI Taxonomy" id="130453"/>
    <lineage>
        <taxon>Eukaryota</taxon>
        <taxon>Viridiplantae</taxon>
        <taxon>Streptophyta</taxon>
        <taxon>Embryophyta</taxon>
        <taxon>Tracheophyta</taxon>
        <taxon>Spermatophyta</taxon>
        <taxon>Magnoliopsida</taxon>
        <taxon>eudicotyledons</taxon>
        <taxon>Gunneridae</taxon>
        <taxon>Pentapetalae</taxon>
        <taxon>rosids</taxon>
        <taxon>fabids</taxon>
        <taxon>Fabales</taxon>
        <taxon>Fabaceae</taxon>
        <taxon>Papilionoideae</taxon>
        <taxon>50 kb inversion clade</taxon>
        <taxon>dalbergioids sensu lato</taxon>
        <taxon>Dalbergieae</taxon>
        <taxon>Pterocarpus clade</taxon>
        <taxon>Arachis</taxon>
    </lineage>
</organism>
<accession>A0A9C6WNC0</accession>
<dbReference type="PANTHER" id="PTHR11614">
    <property type="entry name" value="PHOSPHOLIPASE-RELATED"/>
    <property type="match status" value="1"/>
</dbReference>
<reference evidence="3" key="1">
    <citation type="submission" date="2025-08" db="UniProtKB">
        <authorList>
            <consortium name="RefSeq"/>
        </authorList>
    </citation>
    <scope>IDENTIFICATION</scope>
    <source>
        <tissue evidence="3">Whole plant</tissue>
    </source>
</reference>
<dbReference type="SUPFAM" id="SSF53474">
    <property type="entry name" value="alpha/beta-Hydrolases"/>
    <property type="match status" value="1"/>
</dbReference>
<gene>
    <name evidence="3" type="primary">LOC107472651</name>
</gene>
<dbReference type="RefSeq" id="XP_052112249.1">
    <property type="nucleotide sequence ID" value="XM_052256289.1"/>
</dbReference>
<dbReference type="Gene3D" id="3.40.50.1820">
    <property type="entry name" value="alpha/beta hydrolase"/>
    <property type="match status" value="1"/>
</dbReference>
<proteinExistence type="predicted"/>
<dbReference type="InterPro" id="IPR051044">
    <property type="entry name" value="MAG_DAG_Lipase"/>
</dbReference>
<feature type="domain" description="Serine aminopeptidase S33" evidence="1">
    <location>
        <begin position="138"/>
        <end position="208"/>
    </location>
</feature>
<sequence>MLSPIRKINKIFLNSNGSHSHEASPPSGIECVWNGVELKEVIGIQRKRKKRKEDKLLFCSMKQQLPGVDAKLQKIADSNMDEAPARRRAREAFKDIQLNIDHILFKTPCDGLKMKESYEVNSRGIEIFCKSWLPEASKPKATVFFCDGYGDICTFFFEGIARKIALAGYGVFAMDYPGFGLSQGLHGYIPSFDGLVDDVIEHYSKIKAVLGNCITRIKASNV</sequence>
<dbReference type="InterPro" id="IPR022742">
    <property type="entry name" value="Hydrolase_4"/>
</dbReference>
<evidence type="ECO:0000313" key="2">
    <source>
        <dbReference type="Proteomes" id="UP000515211"/>
    </source>
</evidence>
<dbReference type="Pfam" id="PF12146">
    <property type="entry name" value="Hydrolase_4"/>
    <property type="match status" value="1"/>
</dbReference>
<evidence type="ECO:0000313" key="3">
    <source>
        <dbReference type="RefSeq" id="XP_052112249.1"/>
    </source>
</evidence>
<dbReference type="GeneID" id="107472651"/>
<dbReference type="Proteomes" id="UP000515211">
    <property type="component" value="Unplaced"/>
</dbReference>
<dbReference type="AlphaFoldDB" id="A0A9C6WNC0"/>
<evidence type="ECO:0000259" key="1">
    <source>
        <dbReference type="Pfam" id="PF12146"/>
    </source>
</evidence>
<name>A0A9C6WNC0_ARADU</name>
<keyword evidence="2" id="KW-1185">Reference proteome</keyword>
<protein>
    <submittedName>
        <fullName evidence="3">Uncharacterized protein LOC107472651 isoform X1</fullName>
    </submittedName>
</protein>